<keyword evidence="16" id="KW-1185">Reference proteome</keyword>
<dbReference type="EC" id="2.7.13.3" evidence="3"/>
<protein>
    <recommendedName>
        <fullName evidence="3">histidine kinase</fullName>
        <ecNumber evidence="3">2.7.13.3</ecNumber>
    </recommendedName>
</protein>
<comment type="caution">
    <text evidence="15">The sequence shown here is derived from an EMBL/GenBank/DDBJ whole genome shotgun (WGS) entry which is preliminary data.</text>
</comment>
<evidence type="ECO:0000256" key="11">
    <source>
        <dbReference type="ARBA" id="ARBA00023012"/>
    </source>
</evidence>
<keyword evidence="9" id="KW-0067">ATP-binding</keyword>
<dbReference type="PROSITE" id="PS50109">
    <property type="entry name" value="HIS_KIN"/>
    <property type="match status" value="1"/>
</dbReference>
<evidence type="ECO:0000313" key="15">
    <source>
        <dbReference type="EMBL" id="KOS69349.1"/>
    </source>
</evidence>
<evidence type="ECO:0000256" key="10">
    <source>
        <dbReference type="ARBA" id="ARBA00022989"/>
    </source>
</evidence>
<dbReference type="Gene3D" id="3.30.565.10">
    <property type="entry name" value="Histidine kinase-like ATPase, C-terminal domain"/>
    <property type="match status" value="1"/>
</dbReference>
<keyword evidence="4" id="KW-1003">Cell membrane</keyword>
<feature type="transmembrane region" description="Helical" evidence="13">
    <location>
        <begin position="12"/>
        <end position="30"/>
    </location>
</feature>
<name>A0ABR5K3B4_9BACI</name>
<proteinExistence type="predicted"/>
<comment type="catalytic activity">
    <reaction evidence="1">
        <text>ATP + protein L-histidine = ADP + protein N-phospho-L-histidine.</text>
        <dbReference type="EC" id="2.7.13.3"/>
    </reaction>
</comment>
<dbReference type="PRINTS" id="PR00344">
    <property type="entry name" value="BCTRLSENSOR"/>
</dbReference>
<dbReference type="PANTHER" id="PTHR45453:SF2">
    <property type="entry name" value="HISTIDINE KINASE"/>
    <property type="match status" value="1"/>
</dbReference>
<dbReference type="InterPro" id="IPR003594">
    <property type="entry name" value="HATPase_dom"/>
</dbReference>
<organism evidence="15 16">
    <name type="scientific">Lysinibacillus contaminans</name>
    <dbReference type="NCBI Taxonomy" id="1293441"/>
    <lineage>
        <taxon>Bacteria</taxon>
        <taxon>Bacillati</taxon>
        <taxon>Bacillota</taxon>
        <taxon>Bacilli</taxon>
        <taxon>Bacillales</taxon>
        <taxon>Bacillaceae</taxon>
        <taxon>Lysinibacillus</taxon>
    </lineage>
</organism>
<dbReference type="RefSeq" id="WP_053584216.1">
    <property type="nucleotide sequence ID" value="NZ_LGRV01000003.1"/>
</dbReference>
<evidence type="ECO:0000313" key="16">
    <source>
        <dbReference type="Proteomes" id="UP000050668"/>
    </source>
</evidence>
<evidence type="ECO:0000256" key="13">
    <source>
        <dbReference type="SAM" id="Phobius"/>
    </source>
</evidence>
<evidence type="ECO:0000256" key="4">
    <source>
        <dbReference type="ARBA" id="ARBA00022475"/>
    </source>
</evidence>
<evidence type="ECO:0000256" key="7">
    <source>
        <dbReference type="ARBA" id="ARBA00022741"/>
    </source>
</evidence>
<evidence type="ECO:0000256" key="1">
    <source>
        <dbReference type="ARBA" id="ARBA00000085"/>
    </source>
</evidence>
<gene>
    <name evidence="15" type="ORF">AEA09_12795</name>
</gene>
<evidence type="ECO:0000259" key="14">
    <source>
        <dbReference type="PROSITE" id="PS50109"/>
    </source>
</evidence>
<evidence type="ECO:0000256" key="9">
    <source>
        <dbReference type="ARBA" id="ARBA00022840"/>
    </source>
</evidence>
<dbReference type="InterPro" id="IPR036890">
    <property type="entry name" value="HATPase_C_sf"/>
</dbReference>
<evidence type="ECO:0000256" key="2">
    <source>
        <dbReference type="ARBA" id="ARBA00004651"/>
    </source>
</evidence>
<dbReference type="Proteomes" id="UP000050668">
    <property type="component" value="Unassembled WGS sequence"/>
</dbReference>
<dbReference type="Pfam" id="PF02518">
    <property type="entry name" value="HATPase_c"/>
    <property type="match status" value="1"/>
</dbReference>
<evidence type="ECO:0000256" key="5">
    <source>
        <dbReference type="ARBA" id="ARBA00022679"/>
    </source>
</evidence>
<dbReference type="PANTHER" id="PTHR45453">
    <property type="entry name" value="PHOSPHATE REGULON SENSOR PROTEIN PHOR"/>
    <property type="match status" value="1"/>
</dbReference>
<keyword evidence="5" id="KW-0808">Transferase</keyword>
<dbReference type="InterPro" id="IPR004358">
    <property type="entry name" value="Sig_transdc_His_kin-like_C"/>
</dbReference>
<evidence type="ECO:0000256" key="6">
    <source>
        <dbReference type="ARBA" id="ARBA00022692"/>
    </source>
</evidence>
<keyword evidence="7" id="KW-0547">Nucleotide-binding</keyword>
<comment type="subcellular location">
    <subcellularLocation>
        <location evidence="2">Cell membrane</location>
        <topology evidence="2">Multi-pass membrane protein</topology>
    </subcellularLocation>
</comment>
<dbReference type="SMART" id="SM00387">
    <property type="entry name" value="HATPase_c"/>
    <property type="match status" value="1"/>
</dbReference>
<accession>A0ABR5K3B4</accession>
<keyword evidence="12 13" id="KW-0472">Membrane</keyword>
<sequence>MSFIQYLKDKRFFLTLYVILMLFVSLIMIVNDDWELASQNLLYTHIFCFFFASLYVIIGYYYRRSFYLKLQNLIDSKQEDFHIAMPEPQSYEQALYIQLIQKVHAHHAEQLQKLVLEKRDHQDFIMSWIHEVKLPIAASHLLMENSTGKTTDFLVDKLEDELSKIDNYVEQALYYSRIDSFSKDYFITDVSVQNIVKNSVKKYAKYFITKRIRFQMDEGENFVQSDSKWLAFIINQIITNALKYTIEGGGISVLIEEDSKEKRLVIRDTGIGIKQEDLYRVFERGFTGTNGRSHSKSTGMGLYLAKQMALKLGHDISMQSQEGKYTSVTIHFPKMRNYYHFN</sequence>
<dbReference type="EMBL" id="LGRV01000003">
    <property type="protein sequence ID" value="KOS69349.1"/>
    <property type="molecule type" value="Genomic_DNA"/>
</dbReference>
<feature type="transmembrane region" description="Helical" evidence="13">
    <location>
        <begin position="42"/>
        <end position="62"/>
    </location>
</feature>
<keyword evidence="6 13" id="KW-0812">Transmembrane</keyword>
<keyword evidence="10 13" id="KW-1133">Transmembrane helix</keyword>
<evidence type="ECO:0000256" key="12">
    <source>
        <dbReference type="ARBA" id="ARBA00023136"/>
    </source>
</evidence>
<evidence type="ECO:0000256" key="3">
    <source>
        <dbReference type="ARBA" id="ARBA00012438"/>
    </source>
</evidence>
<evidence type="ECO:0000256" key="8">
    <source>
        <dbReference type="ARBA" id="ARBA00022777"/>
    </source>
</evidence>
<dbReference type="InterPro" id="IPR050351">
    <property type="entry name" value="BphY/WalK/GraS-like"/>
</dbReference>
<dbReference type="SUPFAM" id="SSF55874">
    <property type="entry name" value="ATPase domain of HSP90 chaperone/DNA topoisomerase II/histidine kinase"/>
    <property type="match status" value="1"/>
</dbReference>
<dbReference type="GO" id="GO:0016301">
    <property type="term" value="F:kinase activity"/>
    <property type="evidence" value="ECO:0007669"/>
    <property type="project" value="UniProtKB-KW"/>
</dbReference>
<reference evidence="16" key="1">
    <citation type="submission" date="2015-07" db="EMBL/GenBank/DDBJ databases">
        <title>Fjat-14205 dsm 2895.</title>
        <authorList>
            <person name="Liu B."/>
            <person name="Wang J."/>
            <person name="Zhu Y."/>
            <person name="Liu G."/>
            <person name="Chen Q."/>
            <person name="Chen Z."/>
            <person name="Lan J."/>
            <person name="Che J."/>
            <person name="Ge C."/>
            <person name="Shi H."/>
            <person name="Pan Z."/>
            <person name="Liu X."/>
        </authorList>
    </citation>
    <scope>NUCLEOTIDE SEQUENCE [LARGE SCALE GENOMIC DNA]</scope>
    <source>
        <strain evidence="16">DSM 25560</strain>
    </source>
</reference>
<feature type="domain" description="Histidine kinase" evidence="14">
    <location>
        <begin position="127"/>
        <end position="336"/>
    </location>
</feature>
<keyword evidence="8 15" id="KW-0418">Kinase</keyword>
<dbReference type="InterPro" id="IPR005467">
    <property type="entry name" value="His_kinase_dom"/>
</dbReference>
<keyword evidence="11" id="KW-0902">Two-component regulatory system</keyword>